<evidence type="ECO:0000313" key="2">
    <source>
        <dbReference type="Proteomes" id="UP000006772"/>
    </source>
</evidence>
<name>A0AAI9IDG0_9BURK</name>
<sequence length="80" mass="9013">MPTEQVGDYEVEYAGVRVIGGDEWVAQVAIFGHSINPMHRNPVFPVQRVLPDQTFADEKAAEQGARQVAHEMLEKEQARH</sequence>
<dbReference type="AlphaFoldDB" id="A0AAI9IDG0"/>
<dbReference type="RefSeq" id="WP_006463955.1">
    <property type="nucleotide sequence ID" value="NZ_AEEC02000018.1"/>
</dbReference>
<evidence type="ECO:0000313" key="1">
    <source>
        <dbReference type="EMBL" id="EOA04128.1"/>
    </source>
</evidence>
<dbReference type="Proteomes" id="UP000006772">
    <property type="component" value="Unassembled WGS sequence"/>
</dbReference>
<reference evidence="1 2" key="1">
    <citation type="journal article" date="2013" name="Front. Microbiol.">
        <title>The genome of the endophytic bacterium H. frisingense GSF30(T) identifies diverse strategies in the Herbaspirillum genus to interact with plants.</title>
        <authorList>
            <person name="Straub D."/>
            <person name="Rothballer M."/>
            <person name="Hartmann A."/>
            <person name="Ludewig U."/>
        </authorList>
    </citation>
    <scope>NUCLEOTIDE SEQUENCE [LARGE SCALE GENOMIC DNA]</scope>
    <source>
        <strain evidence="1 2">GSF30</strain>
    </source>
</reference>
<comment type="caution">
    <text evidence="1">The sequence shown here is derived from an EMBL/GenBank/DDBJ whole genome shotgun (WGS) entry which is preliminary data.</text>
</comment>
<protein>
    <submittedName>
        <fullName evidence="1">Uncharacterized protein</fullName>
    </submittedName>
</protein>
<accession>A0AAI9IDG0</accession>
<gene>
    <name evidence="1" type="ORF">HFRIS_013670</name>
</gene>
<proteinExistence type="predicted"/>
<organism evidence="1 2">
    <name type="scientific">Herbaspirillum frisingense GSF30</name>
    <dbReference type="NCBI Taxonomy" id="864073"/>
    <lineage>
        <taxon>Bacteria</taxon>
        <taxon>Pseudomonadati</taxon>
        <taxon>Pseudomonadota</taxon>
        <taxon>Betaproteobacteria</taxon>
        <taxon>Burkholderiales</taxon>
        <taxon>Oxalobacteraceae</taxon>
        <taxon>Herbaspirillum</taxon>
    </lineage>
</organism>
<dbReference type="EMBL" id="AEEC02000018">
    <property type="protein sequence ID" value="EOA04128.1"/>
    <property type="molecule type" value="Genomic_DNA"/>
</dbReference>